<evidence type="ECO:0000313" key="1">
    <source>
        <dbReference type="EMBL" id="AZS85739.1"/>
    </source>
</evidence>
<dbReference type="AlphaFoldDB" id="A0A3Q9KP12"/>
<dbReference type="OrthoDB" id="4146795at2"/>
<organism evidence="1 2">
    <name type="scientific">Streptomyces griseoviridis</name>
    <dbReference type="NCBI Taxonomy" id="45398"/>
    <lineage>
        <taxon>Bacteria</taxon>
        <taxon>Bacillati</taxon>
        <taxon>Actinomycetota</taxon>
        <taxon>Actinomycetes</taxon>
        <taxon>Kitasatosporales</taxon>
        <taxon>Streptomycetaceae</taxon>
        <taxon>Streptomyces</taxon>
    </lineage>
</organism>
<accession>A0A3Q9KP12</accession>
<proteinExistence type="predicted"/>
<gene>
    <name evidence="1" type="ORF">ELQ87_16590</name>
</gene>
<name>A0A3Q9KP12_STRGD</name>
<evidence type="ECO:0000313" key="2">
    <source>
        <dbReference type="Proteomes" id="UP000271291"/>
    </source>
</evidence>
<sequence>MTISPDFTEFVPSHAAPAVLNADDIQVRWVVPENFHDLPVRFRDDGEAVQLLEDLTDKVLPGADYDDKTAFGVLCAISVEELTGLGVEYAAVCITVVDDVPCTATLSVFLVDSPEANGTQNAVRDIASNLSRAEAGEVSQIDLPCGSAVSCIGTRSEAVAGDLTGSEESVTFPVGYIRIFLPLPNGTTLLMEMATPTMVGWDIFSTMFGNTVSSIRLYHADGSRLITSEVGG</sequence>
<reference evidence="1 2" key="1">
    <citation type="submission" date="2018-12" db="EMBL/GenBank/DDBJ databases">
        <title>Streptomyces griseoviridis F1-27 complete genome.</title>
        <authorList>
            <person name="Mariita R.M."/>
            <person name="Sello J.K."/>
        </authorList>
    </citation>
    <scope>NUCLEOTIDE SEQUENCE [LARGE SCALE GENOMIC DNA]</scope>
    <source>
        <strain evidence="1 2">F1-27</strain>
    </source>
</reference>
<protein>
    <submittedName>
        <fullName evidence="1">Uncharacterized protein</fullName>
    </submittedName>
</protein>
<dbReference type="Proteomes" id="UP000271291">
    <property type="component" value="Chromosome"/>
</dbReference>
<dbReference type="EMBL" id="CP034687">
    <property type="protein sequence ID" value="AZS85739.1"/>
    <property type="molecule type" value="Genomic_DNA"/>
</dbReference>
<dbReference type="KEGG" id="sgd:ELQ87_16590"/>
<dbReference type="RefSeq" id="WP_127178580.1">
    <property type="nucleotide sequence ID" value="NZ_CP029078.1"/>
</dbReference>